<keyword evidence="9" id="KW-1185">Reference proteome</keyword>
<dbReference type="PROSITE" id="PS50297">
    <property type="entry name" value="ANK_REP_REGION"/>
    <property type="match status" value="1"/>
</dbReference>
<accession>A0AAJ0H820</accession>
<dbReference type="Pfam" id="PF12796">
    <property type="entry name" value="Ank_2"/>
    <property type="match status" value="1"/>
</dbReference>
<feature type="repeat" description="ANK" evidence="3">
    <location>
        <begin position="409"/>
        <end position="441"/>
    </location>
</feature>
<dbReference type="Gene3D" id="1.25.40.20">
    <property type="entry name" value="Ankyrin repeat-containing domain"/>
    <property type="match status" value="2"/>
</dbReference>
<dbReference type="PROSITE" id="PS50088">
    <property type="entry name" value="ANK_REPEAT"/>
    <property type="match status" value="1"/>
</dbReference>
<feature type="chain" id="PRO_5042511019" description="Azaphilone pigments biosynthesis cluster protein L N-terminal domain-containing protein" evidence="6">
    <location>
        <begin position="24"/>
        <end position="821"/>
    </location>
</feature>
<protein>
    <recommendedName>
        <fullName evidence="7">Azaphilone pigments biosynthesis cluster protein L N-terminal domain-containing protein</fullName>
    </recommendedName>
</protein>
<evidence type="ECO:0000256" key="1">
    <source>
        <dbReference type="ARBA" id="ARBA00022737"/>
    </source>
</evidence>
<evidence type="ECO:0000256" key="6">
    <source>
        <dbReference type="SAM" id="SignalP"/>
    </source>
</evidence>
<dbReference type="InterPro" id="IPR002110">
    <property type="entry name" value="Ankyrin_rpt"/>
</dbReference>
<dbReference type="PANTHER" id="PTHR24189:SF50">
    <property type="entry name" value="ANKYRIN REPEAT AND SOCS BOX PROTEIN 2"/>
    <property type="match status" value="1"/>
</dbReference>
<feature type="compositionally biased region" description="Pro residues" evidence="5">
    <location>
        <begin position="765"/>
        <end position="778"/>
    </location>
</feature>
<organism evidence="8 9">
    <name type="scientific">Lasiosphaeria hispida</name>
    <dbReference type="NCBI Taxonomy" id="260671"/>
    <lineage>
        <taxon>Eukaryota</taxon>
        <taxon>Fungi</taxon>
        <taxon>Dikarya</taxon>
        <taxon>Ascomycota</taxon>
        <taxon>Pezizomycotina</taxon>
        <taxon>Sordariomycetes</taxon>
        <taxon>Sordariomycetidae</taxon>
        <taxon>Sordariales</taxon>
        <taxon>Lasiosphaeriaceae</taxon>
        <taxon>Lasiosphaeria</taxon>
    </lineage>
</organism>
<keyword evidence="6" id="KW-0732">Signal</keyword>
<feature type="region of interest" description="Disordered" evidence="5">
    <location>
        <begin position="164"/>
        <end position="190"/>
    </location>
</feature>
<evidence type="ECO:0000256" key="5">
    <source>
        <dbReference type="SAM" id="MobiDB-lite"/>
    </source>
</evidence>
<dbReference type="Proteomes" id="UP001275084">
    <property type="component" value="Unassembled WGS sequence"/>
</dbReference>
<evidence type="ECO:0000259" key="7">
    <source>
        <dbReference type="Pfam" id="PF17111"/>
    </source>
</evidence>
<dbReference type="SUPFAM" id="SSF48403">
    <property type="entry name" value="Ankyrin repeat"/>
    <property type="match status" value="1"/>
</dbReference>
<gene>
    <name evidence="8" type="ORF">B0T25DRAFT_511599</name>
</gene>
<comment type="caution">
    <text evidence="8">The sequence shown here is derived from an EMBL/GenBank/DDBJ whole genome shotgun (WGS) entry which is preliminary data.</text>
</comment>
<feature type="compositionally biased region" description="Polar residues" evidence="5">
    <location>
        <begin position="164"/>
        <end position="187"/>
    </location>
</feature>
<evidence type="ECO:0000313" key="8">
    <source>
        <dbReference type="EMBL" id="KAK3342067.1"/>
    </source>
</evidence>
<dbReference type="PANTHER" id="PTHR24189">
    <property type="entry name" value="MYOTROPHIN"/>
    <property type="match status" value="1"/>
</dbReference>
<dbReference type="InterPro" id="IPR036770">
    <property type="entry name" value="Ankyrin_rpt-contain_sf"/>
</dbReference>
<proteinExistence type="predicted"/>
<reference evidence="8" key="1">
    <citation type="journal article" date="2023" name="Mol. Phylogenet. Evol.">
        <title>Genome-scale phylogeny and comparative genomics of the fungal order Sordariales.</title>
        <authorList>
            <person name="Hensen N."/>
            <person name="Bonometti L."/>
            <person name="Westerberg I."/>
            <person name="Brannstrom I.O."/>
            <person name="Guillou S."/>
            <person name="Cros-Aarteil S."/>
            <person name="Calhoun S."/>
            <person name="Haridas S."/>
            <person name="Kuo A."/>
            <person name="Mondo S."/>
            <person name="Pangilinan J."/>
            <person name="Riley R."/>
            <person name="LaButti K."/>
            <person name="Andreopoulos B."/>
            <person name="Lipzen A."/>
            <person name="Chen C."/>
            <person name="Yan M."/>
            <person name="Daum C."/>
            <person name="Ng V."/>
            <person name="Clum A."/>
            <person name="Steindorff A."/>
            <person name="Ohm R.A."/>
            <person name="Martin F."/>
            <person name="Silar P."/>
            <person name="Natvig D.O."/>
            <person name="Lalanne C."/>
            <person name="Gautier V."/>
            <person name="Ament-Velasquez S.L."/>
            <person name="Kruys A."/>
            <person name="Hutchinson M.I."/>
            <person name="Powell A.J."/>
            <person name="Barry K."/>
            <person name="Miller A.N."/>
            <person name="Grigoriev I.V."/>
            <person name="Debuchy R."/>
            <person name="Gladieux P."/>
            <person name="Hiltunen Thoren M."/>
            <person name="Johannesson H."/>
        </authorList>
    </citation>
    <scope>NUCLEOTIDE SEQUENCE</scope>
    <source>
        <strain evidence="8">CBS 955.72</strain>
    </source>
</reference>
<keyword evidence="4" id="KW-0175">Coiled coil</keyword>
<dbReference type="InterPro" id="IPR050745">
    <property type="entry name" value="Multifunctional_regulatory"/>
</dbReference>
<dbReference type="SMART" id="SM00248">
    <property type="entry name" value="ANK"/>
    <property type="match status" value="4"/>
</dbReference>
<feature type="compositionally biased region" description="Acidic residues" evidence="5">
    <location>
        <begin position="733"/>
        <end position="743"/>
    </location>
</feature>
<evidence type="ECO:0000313" key="9">
    <source>
        <dbReference type="Proteomes" id="UP001275084"/>
    </source>
</evidence>
<reference evidence="8" key="2">
    <citation type="submission" date="2023-06" db="EMBL/GenBank/DDBJ databases">
        <authorList>
            <consortium name="Lawrence Berkeley National Laboratory"/>
            <person name="Haridas S."/>
            <person name="Hensen N."/>
            <person name="Bonometti L."/>
            <person name="Westerberg I."/>
            <person name="Brannstrom I.O."/>
            <person name="Guillou S."/>
            <person name="Cros-Aarteil S."/>
            <person name="Calhoun S."/>
            <person name="Kuo A."/>
            <person name="Mondo S."/>
            <person name="Pangilinan J."/>
            <person name="Riley R."/>
            <person name="Labutti K."/>
            <person name="Andreopoulos B."/>
            <person name="Lipzen A."/>
            <person name="Chen C."/>
            <person name="Yanf M."/>
            <person name="Daum C."/>
            <person name="Ng V."/>
            <person name="Clum A."/>
            <person name="Steindorff A."/>
            <person name="Ohm R."/>
            <person name="Martin F."/>
            <person name="Silar P."/>
            <person name="Natvig D."/>
            <person name="Lalanne C."/>
            <person name="Gautier V."/>
            <person name="Ament-Velasquez S.L."/>
            <person name="Kruys A."/>
            <person name="Hutchinson M.I."/>
            <person name="Powell A.J."/>
            <person name="Barry K."/>
            <person name="Miller A.N."/>
            <person name="Grigoriev I.V."/>
            <person name="Debuchy R."/>
            <person name="Gladieux P."/>
            <person name="Thoren M.H."/>
            <person name="Johannesson H."/>
        </authorList>
    </citation>
    <scope>NUCLEOTIDE SEQUENCE</scope>
    <source>
        <strain evidence="8">CBS 955.72</strain>
    </source>
</reference>
<dbReference type="EMBL" id="JAUIQD010000008">
    <property type="protein sequence ID" value="KAK3342067.1"/>
    <property type="molecule type" value="Genomic_DNA"/>
</dbReference>
<evidence type="ECO:0000256" key="4">
    <source>
        <dbReference type="SAM" id="Coils"/>
    </source>
</evidence>
<feature type="domain" description="Azaphilone pigments biosynthesis cluster protein L N-terminal" evidence="7">
    <location>
        <begin position="1"/>
        <end position="151"/>
    </location>
</feature>
<dbReference type="AlphaFoldDB" id="A0AAJ0H820"/>
<feature type="coiled-coil region" evidence="4">
    <location>
        <begin position="217"/>
        <end position="244"/>
    </location>
</feature>
<evidence type="ECO:0000256" key="3">
    <source>
        <dbReference type="PROSITE-ProRule" id="PRU00023"/>
    </source>
</evidence>
<dbReference type="Pfam" id="PF17111">
    <property type="entry name" value="PigL_N"/>
    <property type="match status" value="1"/>
</dbReference>
<keyword evidence="1" id="KW-0677">Repeat</keyword>
<keyword evidence="2 3" id="KW-0040">ANK repeat</keyword>
<name>A0AAJ0H820_9PEZI</name>
<dbReference type="Pfam" id="PF00023">
    <property type="entry name" value="Ank"/>
    <property type="match status" value="1"/>
</dbReference>
<dbReference type="InterPro" id="IPR031348">
    <property type="entry name" value="PigL_N"/>
</dbReference>
<sequence length="821" mass="90833">MDPVSAGSSILAFVVLALKSARAIHELLSAVKDGPQSLRHLAGDIAQLQGILERLSNLQPESIDEGGARALEVAASRCVQDVGDIESKLARFTISPTDKHAGKLWKRLLTAIGEKDLMQMQDLVRCHFMMLGVQLGMLQTTHMSASRNQLSEMLDSLNQLKEQVSTLRNSPTSAPATAESVSTSNGSPEVPRIDLELEQCIYRLVEYINGKESTVASDDAQQMIEDLEALLRSAEREESKADSHPCDQLCGEEPNVSRELKLIRRLIASAPQLAVNETGSSQIIPAGKLGMVVHQNRQRKVIQLPGGNRLVLHVNRRTRVRRDSPSQGNTQETTAKVLLQFPGKKSSLVISLNQAWLDAGSFLSIPRLAVHNVVPKDSPIFKLAADGNIQEILALVRTGQASLHDHDENGWSLLHHSAERGHLTLCKLLIQHGLDVDGIAAYTNGNGTDSEATPLHLSRHSPEAFKCLLEAGADPTVGVRYFVSVFFITIAEVSRDEPLSHIFNISTHFINPQERGYGGRTPFLMSFSDCGPEIHLTDFQLQPRDNIKTLSLFLDNGSSVQERDSHGATCLHILLCGYIKPPSEEDWHDSLKFLIRKGADVCAKDNDGRSVSHVAYSPTCWDQEMEPWSYRGDLWDAVLDASGHDIWDFRRGYPRTARYTTNYTRRDFEALWKGREERCPYWNDTHWSSPLDDETSSDKFELACYCEGGCDVLDTDNNTTDEEQDGTEGGWSGEDEEEDEEDHENQTWGPSSPSREGMQGGASSPAPPTNNGPEPEPPYVSSLVAGEAHGLPPDETNQGHLWSNTVQYEDNLGNPWLDDYP</sequence>
<feature type="signal peptide" evidence="6">
    <location>
        <begin position="1"/>
        <end position="23"/>
    </location>
</feature>
<feature type="region of interest" description="Disordered" evidence="5">
    <location>
        <begin position="713"/>
        <end position="801"/>
    </location>
</feature>
<evidence type="ECO:0000256" key="2">
    <source>
        <dbReference type="ARBA" id="ARBA00023043"/>
    </source>
</evidence>